<accession>A0A918XIA8</accession>
<dbReference type="Gene3D" id="3.40.1740.10">
    <property type="entry name" value="VC0467-like"/>
    <property type="match status" value="1"/>
</dbReference>
<dbReference type="SUPFAM" id="SSF143456">
    <property type="entry name" value="VC0467-like"/>
    <property type="match status" value="1"/>
</dbReference>
<dbReference type="HAMAP" id="MF_00758">
    <property type="entry name" value="UPF0301"/>
    <property type="match status" value="1"/>
</dbReference>
<evidence type="ECO:0000313" key="3">
    <source>
        <dbReference type="EMBL" id="GHD33461.1"/>
    </source>
</evidence>
<dbReference type="Proteomes" id="UP000654947">
    <property type="component" value="Unassembled WGS sequence"/>
</dbReference>
<gene>
    <name evidence="3" type="ORF">GCM10007147_38130</name>
</gene>
<comment type="similarity">
    <text evidence="1 2">Belongs to the UPF0301 (AlgH) family.</text>
</comment>
<dbReference type="Pfam" id="PF02622">
    <property type="entry name" value="DUF179"/>
    <property type="match status" value="1"/>
</dbReference>
<evidence type="ECO:0000256" key="1">
    <source>
        <dbReference type="ARBA" id="ARBA00009600"/>
    </source>
</evidence>
<protein>
    <recommendedName>
        <fullName evidence="2">UPF0301 protein GCM10007147_38130</fullName>
    </recommendedName>
</protein>
<name>A0A918XIA8_9ACTN</name>
<sequence>MWNMDQSTLTGRLLVAAPLLQEDSFRRSVVFVVDDADDGALGVILNRPLDAAVGEVAEAWGSYASEPAVMFSGGPVGEDSGIALGSVGPGGEPPGWAPLEGGAPGLEGLGVVDLDGPPEVLGGALAAFRLFVGYAGWSSGQLAEEIGEGAWHVVDALPGDLFTNVPERLWSRVLRRQGGDLALLSTYPDDPGLN</sequence>
<dbReference type="PANTHER" id="PTHR30327:SF1">
    <property type="entry name" value="UPF0301 PROTEIN YQGE"/>
    <property type="match status" value="1"/>
</dbReference>
<dbReference type="AlphaFoldDB" id="A0A918XIA8"/>
<reference evidence="3 4" key="1">
    <citation type="journal article" date="2014" name="Int. J. Syst. Evol. Microbiol.">
        <title>Complete genome sequence of Corynebacterium casei LMG S-19264T (=DSM 44701T), isolated from a smear-ripened cheese.</title>
        <authorList>
            <consortium name="US DOE Joint Genome Institute (JGI-PGF)"/>
            <person name="Walter F."/>
            <person name="Albersmeier A."/>
            <person name="Kalinowski J."/>
            <person name="Ruckert C."/>
        </authorList>
    </citation>
    <scope>NUCLEOTIDE SEQUENCE [LARGE SCALE GENOMIC DNA]</scope>
    <source>
        <strain evidence="3 4">KCTC 19473</strain>
    </source>
</reference>
<evidence type="ECO:0000313" key="4">
    <source>
        <dbReference type="Proteomes" id="UP000654947"/>
    </source>
</evidence>
<dbReference type="NCBIfam" id="NF001270">
    <property type="entry name" value="PRK00228.2-2"/>
    <property type="match status" value="1"/>
</dbReference>
<comment type="caution">
    <text evidence="3">The sequence shown here is derived from an EMBL/GenBank/DDBJ whole genome shotgun (WGS) entry which is preliminary data.</text>
</comment>
<evidence type="ECO:0000256" key="2">
    <source>
        <dbReference type="HAMAP-Rule" id="MF_00758"/>
    </source>
</evidence>
<dbReference type="GO" id="GO:0005829">
    <property type="term" value="C:cytosol"/>
    <property type="evidence" value="ECO:0007669"/>
    <property type="project" value="TreeGrafter"/>
</dbReference>
<dbReference type="InterPro" id="IPR003774">
    <property type="entry name" value="AlgH-like"/>
</dbReference>
<keyword evidence="4" id="KW-1185">Reference proteome</keyword>
<dbReference type="PANTHER" id="PTHR30327">
    <property type="entry name" value="UNCHARACTERIZED PROTEIN YQGE"/>
    <property type="match status" value="1"/>
</dbReference>
<proteinExistence type="inferred from homology"/>
<dbReference type="EMBL" id="BMXL01000027">
    <property type="protein sequence ID" value="GHD33461.1"/>
    <property type="molecule type" value="Genomic_DNA"/>
</dbReference>
<organism evidence="3 4">
    <name type="scientific">Nocardiopsis kunsanensis</name>
    <dbReference type="NCBI Taxonomy" id="141693"/>
    <lineage>
        <taxon>Bacteria</taxon>
        <taxon>Bacillati</taxon>
        <taxon>Actinomycetota</taxon>
        <taxon>Actinomycetes</taxon>
        <taxon>Streptosporangiales</taxon>
        <taxon>Nocardiopsidaceae</taxon>
        <taxon>Nocardiopsis</taxon>
    </lineage>
</organism>